<accession>A0A4R5VGW0</accession>
<dbReference type="Gene3D" id="1.20.5.780">
    <property type="entry name" value="Single helix bin"/>
    <property type="match status" value="1"/>
</dbReference>
<dbReference type="Proteomes" id="UP000295301">
    <property type="component" value="Unassembled WGS sequence"/>
</dbReference>
<dbReference type="AlphaFoldDB" id="A0A4R5VGW0"/>
<keyword evidence="1" id="KW-1277">Toxin-antitoxin system</keyword>
<proteinExistence type="inferred from homology"/>
<evidence type="ECO:0000256" key="1">
    <source>
        <dbReference type="ARBA" id="ARBA00022649"/>
    </source>
</evidence>
<protein>
    <submittedName>
        <fullName evidence="3">DUF1778 domain-containing protein</fullName>
    </submittedName>
</protein>
<gene>
    <name evidence="3" type="ORF">E1832_01465</name>
</gene>
<evidence type="ECO:0000313" key="3">
    <source>
        <dbReference type="EMBL" id="TDK52607.1"/>
    </source>
</evidence>
<evidence type="ECO:0000313" key="4">
    <source>
        <dbReference type="Proteomes" id="UP000295301"/>
    </source>
</evidence>
<keyword evidence="4" id="KW-1185">Reference proteome</keyword>
<sequence length="104" mass="11164">MLAFEDSTVAVDEPKSARLEARTQPSVKDAISRAATLSGVEVSSFVVSAAYKAAQTTIEAHKLTALESEADRAEFFGALENPPKPNNRLKQAFALRETLIANAD</sequence>
<dbReference type="GO" id="GO:0006355">
    <property type="term" value="P:regulation of DNA-templated transcription"/>
    <property type="evidence" value="ECO:0007669"/>
    <property type="project" value="InterPro"/>
</dbReference>
<dbReference type="RefSeq" id="WP_133357969.1">
    <property type="nucleotide sequence ID" value="NZ_SMUV01000036.1"/>
</dbReference>
<dbReference type="InterPro" id="IPR010985">
    <property type="entry name" value="Ribbon_hlx_hlx"/>
</dbReference>
<evidence type="ECO:0000256" key="2">
    <source>
        <dbReference type="ARBA" id="ARBA00049988"/>
    </source>
</evidence>
<comment type="similarity">
    <text evidence="2">Belongs to the TacA antitoxin family.</text>
</comment>
<dbReference type="EMBL" id="SMUV01000036">
    <property type="protein sequence ID" value="TDK52607.1"/>
    <property type="molecule type" value="Genomic_DNA"/>
</dbReference>
<dbReference type="OrthoDB" id="7569726at2"/>
<dbReference type="Pfam" id="PF08681">
    <property type="entry name" value="TacA1"/>
    <property type="match status" value="1"/>
</dbReference>
<dbReference type="PANTHER" id="PTHR35401:SF2">
    <property type="entry name" value="ABC-TYPE TRANSPORT SYSTEM"/>
    <property type="match status" value="1"/>
</dbReference>
<organism evidence="3 4">
    <name type="scientific">Antarcticimicrobium luteum</name>
    <dbReference type="NCBI Taxonomy" id="2547397"/>
    <lineage>
        <taxon>Bacteria</taxon>
        <taxon>Pseudomonadati</taxon>
        <taxon>Pseudomonadota</taxon>
        <taxon>Alphaproteobacteria</taxon>
        <taxon>Rhodobacterales</taxon>
        <taxon>Paracoccaceae</taxon>
        <taxon>Antarcticimicrobium</taxon>
    </lineage>
</organism>
<name>A0A4R5VGW0_9RHOB</name>
<comment type="caution">
    <text evidence="3">The sequence shown here is derived from an EMBL/GenBank/DDBJ whole genome shotgun (WGS) entry which is preliminary data.</text>
</comment>
<dbReference type="PANTHER" id="PTHR35401">
    <property type="entry name" value="COPG FAMILY HELIX-TURN-HELIX PROTEIN-RELATED-RELATED"/>
    <property type="match status" value="1"/>
</dbReference>
<dbReference type="SUPFAM" id="SSF47598">
    <property type="entry name" value="Ribbon-helix-helix"/>
    <property type="match status" value="1"/>
</dbReference>
<reference evidence="3 4" key="1">
    <citation type="submission" date="2019-03" db="EMBL/GenBank/DDBJ databases">
        <title>Ruegeria lutea sp. nov., a novel strain, isolated from marine sediment, the Masan Bay, South Korea.</title>
        <authorList>
            <person name="Kim J."/>
            <person name="Kim D.-Y."/>
            <person name="Lee S.-S."/>
        </authorList>
    </citation>
    <scope>NUCLEOTIDE SEQUENCE [LARGE SCALE GENOMIC DNA]</scope>
    <source>
        <strain evidence="3 4">318-1</strain>
    </source>
</reference>
<dbReference type="InterPro" id="IPR014795">
    <property type="entry name" value="TacA_1-like"/>
</dbReference>